<feature type="transmembrane region" description="Helical" evidence="1">
    <location>
        <begin position="21"/>
        <end position="38"/>
    </location>
</feature>
<protein>
    <submittedName>
        <fullName evidence="2">Uncharacterized protein</fullName>
    </submittedName>
</protein>
<feature type="transmembrane region" description="Helical" evidence="1">
    <location>
        <begin position="44"/>
        <end position="63"/>
    </location>
</feature>
<proteinExistence type="predicted"/>
<dbReference type="AlphaFoldDB" id="A0A8H7C8F4"/>
<evidence type="ECO:0000313" key="2">
    <source>
        <dbReference type="EMBL" id="KAF7768300.1"/>
    </source>
</evidence>
<evidence type="ECO:0000313" key="3">
    <source>
        <dbReference type="Proteomes" id="UP000629468"/>
    </source>
</evidence>
<feature type="transmembrane region" description="Helical" evidence="1">
    <location>
        <begin position="128"/>
        <end position="149"/>
    </location>
</feature>
<keyword evidence="1" id="KW-0812">Transmembrane</keyword>
<keyword evidence="1" id="KW-0472">Membrane</keyword>
<comment type="caution">
    <text evidence="2">The sequence shown here is derived from an EMBL/GenBank/DDBJ whole genome shotgun (WGS) entry which is preliminary data.</text>
</comment>
<dbReference type="Proteomes" id="UP000629468">
    <property type="component" value="Unassembled WGS sequence"/>
</dbReference>
<feature type="transmembrane region" description="Helical" evidence="1">
    <location>
        <begin position="265"/>
        <end position="284"/>
    </location>
</feature>
<sequence>MKSRRPCLTVMWLRQRFWCMTHFYFLVRKLSIFILVHSRASKSFMLSFDISLFSTLLFFCMSIRKRLYLPRYEYKLSSTSFDVLITQQVCKAATWITGFARQVAYTCVIKTLLVLRLRALYGKNNVKVTIVLGIAMIIEIISAVFMCLLTSISVQMYGVLDAPFPGCIIAFSPKVGDITKIGKVALWASKVFSNSVEVALTLAKLYQSLMNSNQTLLTSFERMRYWRPILYVFYRDGTLFFIPLFIISLFGLLESLRIIEIPTSWTLWLAFVYCIGGTRLILNLRIANSEVSRSSDENQLTSFNRLSTMNTLYTLQSSPQTYLSSRGVRPLARLY</sequence>
<feature type="transmembrane region" description="Helical" evidence="1">
    <location>
        <begin position="232"/>
        <end position="253"/>
    </location>
</feature>
<name>A0A8H7C8F4_AGABI</name>
<keyword evidence="1" id="KW-1133">Transmembrane helix</keyword>
<evidence type="ECO:0000256" key="1">
    <source>
        <dbReference type="SAM" id="Phobius"/>
    </source>
</evidence>
<gene>
    <name evidence="2" type="ORF">Agabi119p4_7543</name>
</gene>
<organism evidence="2 3">
    <name type="scientific">Agaricus bisporus var. burnettii</name>
    <dbReference type="NCBI Taxonomy" id="192524"/>
    <lineage>
        <taxon>Eukaryota</taxon>
        <taxon>Fungi</taxon>
        <taxon>Dikarya</taxon>
        <taxon>Basidiomycota</taxon>
        <taxon>Agaricomycotina</taxon>
        <taxon>Agaricomycetes</taxon>
        <taxon>Agaricomycetidae</taxon>
        <taxon>Agaricales</taxon>
        <taxon>Agaricineae</taxon>
        <taxon>Agaricaceae</taxon>
        <taxon>Agaricus</taxon>
    </lineage>
</organism>
<dbReference type="EMBL" id="JABXXO010000010">
    <property type="protein sequence ID" value="KAF7768300.1"/>
    <property type="molecule type" value="Genomic_DNA"/>
</dbReference>
<reference evidence="2 3" key="1">
    <citation type="journal article" name="Sci. Rep.">
        <title>Telomere-to-telomere assembled and centromere annotated genomes of the two main subspecies of the button mushroom Agaricus bisporus reveal especially polymorphic chromosome ends.</title>
        <authorList>
            <person name="Sonnenberg A.S.M."/>
            <person name="Sedaghat-Telgerd N."/>
            <person name="Lavrijssen B."/>
            <person name="Ohm R.A."/>
            <person name="Hendrickx P.M."/>
            <person name="Scholtmeijer K."/>
            <person name="Baars J.J.P."/>
            <person name="van Peer A."/>
        </authorList>
    </citation>
    <scope>NUCLEOTIDE SEQUENCE [LARGE SCALE GENOMIC DNA]</scope>
    <source>
        <strain evidence="2 3">H119_p4</strain>
    </source>
</reference>
<feature type="transmembrane region" description="Helical" evidence="1">
    <location>
        <begin position="103"/>
        <end position="122"/>
    </location>
</feature>
<accession>A0A8H7C8F4</accession>